<comment type="caution">
    <text evidence="6">Lacks conserved residue(s) required for the propagation of feature annotation.</text>
</comment>
<organism evidence="8">
    <name type="scientific">Caenorhabditis remanei</name>
    <name type="common">Caenorhabditis vulgaris</name>
    <dbReference type="NCBI Taxonomy" id="31234"/>
    <lineage>
        <taxon>Eukaryota</taxon>
        <taxon>Metazoa</taxon>
        <taxon>Ecdysozoa</taxon>
        <taxon>Nematoda</taxon>
        <taxon>Chromadorea</taxon>
        <taxon>Rhabditida</taxon>
        <taxon>Rhabditina</taxon>
        <taxon>Rhabditomorpha</taxon>
        <taxon>Rhabditoidea</taxon>
        <taxon>Rhabditidae</taxon>
        <taxon>Peloderinae</taxon>
        <taxon>Caenorhabditis</taxon>
    </lineage>
</organism>
<dbReference type="Proteomes" id="UP000008281">
    <property type="component" value="Unassembled WGS sequence"/>
</dbReference>
<evidence type="ECO:0000256" key="4">
    <source>
        <dbReference type="ARBA" id="ARBA00022989"/>
    </source>
</evidence>
<name>E3LL36_CAERE</name>
<comment type="subcellular location">
    <subcellularLocation>
        <location evidence="1">Membrane</location>
        <topology evidence="1">Multi-pass membrane protein</topology>
    </subcellularLocation>
</comment>
<reference evidence="7" key="1">
    <citation type="submission" date="2007-07" db="EMBL/GenBank/DDBJ databases">
        <title>PCAP assembly of the Caenorhabditis remanei genome.</title>
        <authorList>
            <consortium name="The Caenorhabditis remanei Sequencing Consortium"/>
            <person name="Wilson R.K."/>
        </authorList>
    </citation>
    <scope>NUCLEOTIDE SEQUENCE [LARGE SCALE GENOMIC DNA]</scope>
    <source>
        <strain evidence="7">PB4641</strain>
    </source>
</reference>
<feature type="transmembrane region" description="Helical" evidence="6">
    <location>
        <begin position="20"/>
        <end position="44"/>
    </location>
</feature>
<dbReference type="GO" id="GO:0016020">
    <property type="term" value="C:membrane"/>
    <property type="evidence" value="ECO:0007669"/>
    <property type="project" value="UniProtKB-SubCell"/>
</dbReference>
<evidence type="ECO:0000313" key="8">
    <source>
        <dbReference type="Proteomes" id="UP000008281"/>
    </source>
</evidence>
<dbReference type="eggNOG" id="ENOG502TJPW">
    <property type="taxonomic scope" value="Eukaryota"/>
</dbReference>
<feature type="transmembrane region" description="Helical" evidence="6">
    <location>
        <begin position="161"/>
        <end position="181"/>
    </location>
</feature>
<dbReference type="STRING" id="31234.E3LL36"/>
<dbReference type="InterPro" id="IPR000609">
    <property type="entry name" value="7TM_GPCR_serpentine_rcpt_Srg"/>
</dbReference>
<dbReference type="PANTHER" id="PTHR31114:SF3">
    <property type="entry name" value="SERPENTINE RECEPTOR CLASS GAMMA-RELATED"/>
    <property type="match status" value="1"/>
</dbReference>
<proteinExistence type="inferred from homology"/>
<feature type="transmembrane region" description="Helical" evidence="6">
    <location>
        <begin position="254"/>
        <end position="271"/>
    </location>
</feature>
<evidence type="ECO:0000256" key="3">
    <source>
        <dbReference type="ARBA" id="ARBA00022692"/>
    </source>
</evidence>
<evidence type="ECO:0000313" key="7">
    <source>
        <dbReference type="EMBL" id="EFP00090.1"/>
    </source>
</evidence>
<dbReference type="AlphaFoldDB" id="E3LL36"/>
<dbReference type="EMBL" id="DS268410">
    <property type="protein sequence ID" value="EFP00090.1"/>
    <property type="molecule type" value="Genomic_DNA"/>
</dbReference>
<dbReference type="PANTHER" id="PTHR31114">
    <property type="entry name" value="SERPENTINE RECEPTOR CLASS GAMMA"/>
    <property type="match status" value="1"/>
</dbReference>
<dbReference type="HOGENOM" id="CLU_076972_0_0_1"/>
<evidence type="ECO:0000256" key="5">
    <source>
        <dbReference type="ARBA" id="ARBA00023136"/>
    </source>
</evidence>
<protein>
    <recommendedName>
        <fullName evidence="6">Serpentine receptor class gamma</fullName>
    </recommendedName>
</protein>
<dbReference type="GO" id="GO:0004888">
    <property type="term" value="F:transmembrane signaling receptor activity"/>
    <property type="evidence" value="ECO:0007669"/>
    <property type="project" value="InterPro"/>
</dbReference>
<evidence type="ECO:0000256" key="1">
    <source>
        <dbReference type="ARBA" id="ARBA00004141"/>
    </source>
</evidence>
<sequence>MSLNVTVFMETNKSDRILKWIFIQMIYGFLTLTLMIYFLFLFGLSKKYTNSFYRVLQLDLLTNILCYINTWYSFRLENTLSLIPILNFVEDKLPGFLTFSKYFNFWFLHMQFLTAVSMSFNRLLSVYYPEGLSKWKIKYKVIIRILTSNPYSRIFLQIVTYWYVIYGLLLCVVSFLLLLLIRRPVSEIFLLDNCLMVTAYRENLSWFIDLSAFFSAAYFIILLLAGLIIAFLISKKVLEVTSSDKGVGKKLTRITVAYCFVYLGILLWSIFSSINTHYQLIRAADVDLQSLYLGFSTDMMTLSLPYILLIFDENVRKSVIPKRFKKIVIKTPKICWIT</sequence>
<gene>
    <name evidence="7" type="primary">Cre-srg-47</name>
    <name evidence="7" type="ORF">CRE_18683</name>
</gene>
<dbReference type="FunCoup" id="E3LL36">
    <property type="interactions" value="17"/>
</dbReference>
<evidence type="ECO:0000256" key="2">
    <source>
        <dbReference type="ARBA" id="ARBA00005692"/>
    </source>
</evidence>
<feature type="transmembrane region" description="Helical" evidence="6">
    <location>
        <begin position="210"/>
        <end position="233"/>
    </location>
</feature>
<keyword evidence="3 6" id="KW-0812">Transmembrane</keyword>
<dbReference type="InterPro" id="IPR052880">
    <property type="entry name" value="NRL-Serpentine_Class_Gamma"/>
</dbReference>
<dbReference type="OMA" id="INTHYQL"/>
<keyword evidence="5 6" id="KW-0472">Membrane</keyword>
<accession>E3LL36</accession>
<dbReference type="Pfam" id="PF02118">
    <property type="entry name" value="Srg"/>
    <property type="match status" value="2"/>
</dbReference>
<keyword evidence="8" id="KW-1185">Reference proteome</keyword>
<dbReference type="GO" id="GO:0007606">
    <property type="term" value="P:sensory perception of chemical stimulus"/>
    <property type="evidence" value="ECO:0007669"/>
    <property type="project" value="UniProtKB-UniRule"/>
</dbReference>
<evidence type="ECO:0000256" key="6">
    <source>
        <dbReference type="RuleBase" id="RU280813"/>
    </source>
</evidence>
<feature type="transmembrane region" description="Helical" evidence="6">
    <location>
        <begin position="291"/>
        <end position="311"/>
    </location>
</feature>
<keyword evidence="4 6" id="KW-1133">Transmembrane helix</keyword>
<comment type="similarity">
    <text evidence="2 6">Belongs to the nematode receptor-like protein srg family.</text>
</comment>